<proteinExistence type="predicted"/>
<evidence type="ECO:0000313" key="2">
    <source>
        <dbReference type="EMBL" id="OWK35065.1"/>
    </source>
</evidence>
<gene>
    <name evidence="2" type="ORF">FRUB_09907</name>
</gene>
<protein>
    <recommendedName>
        <fullName evidence="1">Putative beta-lactamase-inhibitor-like PepSY-like domain-containing protein</fullName>
    </recommendedName>
</protein>
<dbReference type="EMBL" id="NIDE01000019">
    <property type="protein sequence ID" value="OWK35065.1"/>
    <property type="molecule type" value="Genomic_DNA"/>
</dbReference>
<sequence length="189" mass="20710">MLAILTLVGLAVLFGYFVWPLPSPQEDGEFVDRPRFTPKASKSVDTGKGDEKAEAVVINLALKQVPGNVMSIVRNEFPGGKPSAAYRVTEADGTVHYTVTLTVKKTDYEITVSPDGVVLEMAKEIEFKNLPAAAKRLFAEKYPKSKVKEVAELTEPGVSGKKYHIEFEMNDGTPMEVVFDADGKLISEE</sequence>
<comment type="caution">
    <text evidence="2">The sequence shown here is derived from an EMBL/GenBank/DDBJ whole genome shotgun (WGS) entry which is preliminary data.</text>
</comment>
<dbReference type="AlphaFoldDB" id="A0A225DF93"/>
<feature type="domain" description="Putative beta-lactamase-inhibitor-like PepSY-like" evidence="1">
    <location>
        <begin position="97"/>
        <end position="186"/>
    </location>
</feature>
<dbReference type="Pfam" id="PF11396">
    <property type="entry name" value="PepSY_like"/>
    <property type="match status" value="1"/>
</dbReference>
<accession>A0A225DF93</accession>
<dbReference type="InterPro" id="IPR021533">
    <property type="entry name" value="PepSY-like"/>
</dbReference>
<reference evidence="3" key="1">
    <citation type="submission" date="2017-06" db="EMBL/GenBank/DDBJ databases">
        <title>Genome analysis of Fimbriiglobus ruber SP5, the first member of the order Planctomycetales with confirmed chitinolytic capability.</title>
        <authorList>
            <person name="Ravin N.V."/>
            <person name="Rakitin A.L."/>
            <person name="Ivanova A.A."/>
            <person name="Beletsky A.V."/>
            <person name="Kulichevskaya I.S."/>
            <person name="Mardanov A.V."/>
            <person name="Dedysh S.N."/>
        </authorList>
    </citation>
    <scope>NUCLEOTIDE SEQUENCE [LARGE SCALE GENOMIC DNA]</scope>
    <source>
        <strain evidence="3">SP5</strain>
    </source>
</reference>
<dbReference type="Gene3D" id="3.10.450.360">
    <property type="match status" value="1"/>
</dbReference>
<dbReference type="SUPFAM" id="SSF160574">
    <property type="entry name" value="BT0923-like"/>
    <property type="match status" value="1"/>
</dbReference>
<keyword evidence="3" id="KW-1185">Reference proteome</keyword>
<evidence type="ECO:0000313" key="3">
    <source>
        <dbReference type="Proteomes" id="UP000214646"/>
    </source>
</evidence>
<name>A0A225DF93_9BACT</name>
<organism evidence="2 3">
    <name type="scientific">Fimbriiglobus ruber</name>
    <dbReference type="NCBI Taxonomy" id="1908690"/>
    <lineage>
        <taxon>Bacteria</taxon>
        <taxon>Pseudomonadati</taxon>
        <taxon>Planctomycetota</taxon>
        <taxon>Planctomycetia</taxon>
        <taxon>Gemmatales</taxon>
        <taxon>Gemmataceae</taxon>
        <taxon>Fimbriiglobus</taxon>
    </lineage>
</organism>
<dbReference type="Proteomes" id="UP000214646">
    <property type="component" value="Unassembled WGS sequence"/>
</dbReference>
<evidence type="ECO:0000259" key="1">
    <source>
        <dbReference type="Pfam" id="PF11396"/>
    </source>
</evidence>